<evidence type="ECO:0000313" key="16">
    <source>
        <dbReference type="Proteomes" id="UP000177395"/>
    </source>
</evidence>
<evidence type="ECO:0000259" key="14">
    <source>
        <dbReference type="Pfam" id="PF00999"/>
    </source>
</evidence>
<keyword evidence="11" id="KW-0739">Sodium transport</keyword>
<dbReference type="InterPro" id="IPR006153">
    <property type="entry name" value="Cation/H_exchanger_TM"/>
</dbReference>
<keyword evidence="3" id="KW-0813">Transport</keyword>
<reference evidence="15 16" key="1">
    <citation type="journal article" date="2016" name="Nat. Commun.">
        <title>Thousands of microbial genomes shed light on interconnected biogeochemical processes in an aquifer system.</title>
        <authorList>
            <person name="Anantharaman K."/>
            <person name="Brown C.T."/>
            <person name="Hug L.A."/>
            <person name="Sharon I."/>
            <person name="Castelle C.J."/>
            <person name="Probst A.J."/>
            <person name="Thomas B.C."/>
            <person name="Singh A."/>
            <person name="Wilkins M.J."/>
            <person name="Karaoz U."/>
            <person name="Brodie E.L."/>
            <person name="Williams K.H."/>
            <person name="Hubbard S.S."/>
            <person name="Banfield J.F."/>
        </authorList>
    </citation>
    <scope>NUCLEOTIDE SEQUENCE [LARGE SCALE GENOMIC DNA]</scope>
</reference>
<dbReference type="STRING" id="1798531.A2392_01235"/>
<gene>
    <name evidence="15" type="ORF">A2392_01235</name>
</gene>
<dbReference type="GO" id="GO:0098719">
    <property type="term" value="P:sodium ion import across plasma membrane"/>
    <property type="evidence" value="ECO:0007669"/>
    <property type="project" value="TreeGrafter"/>
</dbReference>
<feature type="transmembrane region" description="Helical" evidence="13">
    <location>
        <begin position="169"/>
        <end position="188"/>
    </location>
</feature>
<feature type="transmembrane region" description="Helical" evidence="13">
    <location>
        <begin position="91"/>
        <end position="120"/>
    </location>
</feature>
<evidence type="ECO:0000256" key="9">
    <source>
        <dbReference type="ARBA" id="ARBA00023065"/>
    </source>
</evidence>
<feature type="transmembrane region" description="Helical" evidence="13">
    <location>
        <begin position="126"/>
        <end position="148"/>
    </location>
</feature>
<dbReference type="GO" id="GO:0015386">
    <property type="term" value="F:potassium:proton antiporter activity"/>
    <property type="evidence" value="ECO:0007669"/>
    <property type="project" value="TreeGrafter"/>
</dbReference>
<name>A0A1F6FJN5_9BACT</name>
<keyword evidence="6 13" id="KW-0812">Transmembrane</keyword>
<evidence type="ECO:0000313" key="15">
    <source>
        <dbReference type="EMBL" id="OGG86071.1"/>
    </source>
</evidence>
<dbReference type="InterPro" id="IPR018422">
    <property type="entry name" value="Cation/H_exchanger_CPA1"/>
</dbReference>
<evidence type="ECO:0000256" key="13">
    <source>
        <dbReference type="SAM" id="Phobius"/>
    </source>
</evidence>
<feature type="coiled-coil region" evidence="12">
    <location>
        <begin position="477"/>
        <end position="504"/>
    </location>
</feature>
<feature type="transmembrane region" description="Helical" evidence="13">
    <location>
        <begin position="32"/>
        <end position="52"/>
    </location>
</feature>
<dbReference type="GO" id="GO:0005886">
    <property type="term" value="C:plasma membrane"/>
    <property type="evidence" value="ECO:0007669"/>
    <property type="project" value="UniProtKB-SubCell"/>
</dbReference>
<evidence type="ECO:0000256" key="11">
    <source>
        <dbReference type="ARBA" id="ARBA00023201"/>
    </source>
</evidence>
<feature type="transmembrane region" description="Helical" evidence="13">
    <location>
        <begin position="230"/>
        <end position="250"/>
    </location>
</feature>
<keyword evidence="10 13" id="KW-0472">Membrane</keyword>
<dbReference type="GO" id="GO:0051453">
    <property type="term" value="P:regulation of intracellular pH"/>
    <property type="evidence" value="ECO:0007669"/>
    <property type="project" value="TreeGrafter"/>
</dbReference>
<feature type="transmembrane region" description="Helical" evidence="13">
    <location>
        <begin position="194"/>
        <end position="218"/>
    </location>
</feature>
<comment type="subcellular location">
    <subcellularLocation>
        <location evidence="1">Cell membrane</location>
        <topology evidence="1">Multi-pass membrane protein</topology>
    </subcellularLocation>
</comment>
<dbReference type="Proteomes" id="UP000177395">
    <property type="component" value="Unassembled WGS sequence"/>
</dbReference>
<evidence type="ECO:0000256" key="4">
    <source>
        <dbReference type="ARBA" id="ARBA00022449"/>
    </source>
</evidence>
<organism evidence="15 16">
    <name type="scientific">Candidatus Kaiserbacteria bacterium RIFOXYB1_FULL_46_14</name>
    <dbReference type="NCBI Taxonomy" id="1798531"/>
    <lineage>
        <taxon>Bacteria</taxon>
        <taxon>Candidatus Kaiseribacteriota</taxon>
    </lineage>
</organism>
<dbReference type="Gene3D" id="6.10.140.1330">
    <property type="match status" value="1"/>
</dbReference>
<dbReference type="EMBL" id="MFMS01000002">
    <property type="protein sequence ID" value="OGG86071.1"/>
    <property type="molecule type" value="Genomic_DNA"/>
</dbReference>
<dbReference type="PANTHER" id="PTHR10110:SF195">
    <property type="entry name" value="NA(+)_H(+) ANTIPORTER NHAS2"/>
    <property type="match status" value="1"/>
</dbReference>
<feature type="domain" description="Cation/H+ exchanger transmembrane" evidence="14">
    <location>
        <begin position="15"/>
        <end position="429"/>
    </location>
</feature>
<sequence>MGLTLESALALFVLLIVSTATFFLAKRTKLPYTVLLVAVGLLLVPLAALKPFHFLETFTLTPALLFYLLLPTLIFESAYNMSIRKVYENKWSITILSVVSLLVSAFVISGALYAIFNYLLGIEVPFLLWLLFGALISATDPVAVLALFKEYGAPRRLTLLFEGESLFNDGTAVAFFFVLLSVIALPVIDPAVIASGVLTFIFMVVGGVIFGIAMGGIFSKMIEKASTHEFVAISLMIVSAHLTFIFTDLISEYLGHHTDGLLKLSPIISTTLAAMVIGNYGRFKVSPKADEFIEKFWGQFAFLANSLVFILIGLLFTSISIPLGAMLAPIVIVVLVVALSRAISIYPIVMLLNWTKIEEHIPSSWQHLLAWGSLRGALAITMVLLIPDTLTFANWGYSFTPKEFILGLTIGCIYATLFVKATTIGVMMRKLKLDALTEIEVVEEALSEAIIHSEILRRLHTFKEKGYISEGAFSKLVENHRRDLERAQDNCRALLKNNGNTEQLADKVLRMHALGIEKYFLKNLYTYGEISEKIFKRILAKLTLQMEQVEKGNFEIVHSNTTDYKDVFERLANSLRRVFSPKSLAFTDIDKFRYYRAQTVIARKVLKELHHLQSNVTADLISGEAVSRLVDTYTIFKEGSESKMSEMAVAIPEEVEALNSSLVSRGLLKTEEHIIKELYEKEMITPKLMAHLTDKVETSA</sequence>
<evidence type="ECO:0000256" key="3">
    <source>
        <dbReference type="ARBA" id="ARBA00022448"/>
    </source>
</evidence>
<comment type="similarity">
    <text evidence="2">Belongs to the monovalent cation:proton antiporter 1 (CPA1) transporter (TC 2.A.36) family.</text>
</comment>
<evidence type="ECO:0000256" key="12">
    <source>
        <dbReference type="SAM" id="Coils"/>
    </source>
</evidence>
<accession>A0A1F6FJN5</accession>
<dbReference type="AlphaFoldDB" id="A0A1F6FJN5"/>
<evidence type="ECO:0000256" key="8">
    <source>
        <dbReference type="ARBA" id="ARBA00023053"/>
    </source>
</evidence>
<keyword evidence="5" id="KW-1003">Cell membrane</keyword>
<feature type="transmembrane region" description="Helical" evidence="13">
    <location>
        <begin position="6"/>
        <end position="25"/>
    </location>
</feature>
<keyword evidence="8" id="KW-0915">Sodium</keyword>
<evidence type="ECO:0000256" key="1">
    <source>
        <dbReference type="ARBA" id="ARBA00004651"/>
    </source>
</evidence>
<feature type="transmembrane region" description="Helical" evidence="13">
    <location>
        <begin position="327"/>
        <end position="348"/>
    </location>
</feature>
<feature type="transmembrane region" description="Helical" evidence="13">
    <location>
        <begin position="58"/>
        <end position="79"/>
    </location>
</feature>
<evidence type="ECO:0000256" key="7">
    <source>
        <dbReference type="ARBA" id="ARBA00022989"/>
    </source>
</evidence>
<keyword evidence="7 13" id="KW-1133">Transmembrane helix</keyword>
<evidence type="ECO:0000256" key="10">
    <source>
        <dbReference type="ARBA" id="ARBA00023136"/>
    </source>
</evidence>
<dbReference type="GO" id="GO:0015385">
    <property type="term" value="F:sodium:proton antiporter activity"/>
    <property type="evidence" value="ECO:0007669"/>
    <property type="project" value="InterPro"/>
</dbReference>
<keyword evidence="12" id="KW-0175">Coiled coil</keyword>
<protein>
    <recommendedName>
        <fullName evidence="14">Cation/H+ exchanger transmembrane domain-containing protein</fullName>
    </recommendedName>
</protein>
<dbReference type="InterPro" id="IPR004709">
    <property type="entry name" value="NaH_exchanger"/>
</dbReference>
<keyword evidence="9" id="KW-0406">Ion transport</keyword>
<proteinExistence type="inferred from homology"/>
<evidence type="ECO:0000256" key="5">
    <source>
        <dbReference type="ARBA" id="ARBA00022475"/>
    </source>
</evidence>
<evidence type="ECO:0000256" key="6">
    <source>
        <dbReference type="ARBA" id="ARBA00022692"/>
    </source>
</evidence>
<dbReference type="Pfam" id="PF00999">
    <property type="entry name" value="Na_H_Exchanger"/>
    <property type="match status" value="1"/>
</dbReference>
<dbReference type="PANTHER" id="PTHR10110">
    <property type="entry name" value="SODIUM/HYDROGEN EXCHANGER"/>
    <property type="match status" value="1"/>
</dbReference>
<feature type="transmembrane region" description="Helical" evidence="13">
    <location>
        <begin position="300"/>
        <end position="321"/>
    </location>
</feature>
<keyword evidence="4" id="KW-0050">Antiport</keyword>
<dbReference type="PRINTS" id="PR01084">
    <property type="entry name" value="NAHEXCHNGR"/>
</dbReference>
<comment type="caution">
    <text evidence="15">The sequence shown here is derived from an EMBL/GenBank/DDBJ whole genome shotgun (WGS) entry which is preliminary data.</text>
</comment>
<feature type="transmembrane region" description="Helical" evidence="13">
    <location>
        <begin position="406"/>
        <end position="427"/>
    </location>
</feature>
<evidence type="ECO:0000256" key="2">
    <source>
        <dbReference type="ARBA" id="ARBA00007367"/>
    </source>
</evidence>